<reference evidence="2" key="1">
    <citation type="submission" date="2021-03" db="EMBL/GenBank/DDBJ databases">
        <title>Draft genome sequence of rust myrtle Austropuccinia psidii MF-1, a brazilian biotype.</title>
        <authorList>
            <person name="Quecine M.C."/>
            <person name="Pachon D.M.R."/>
            <person name="Bonatelli M.L."/>
            <person name="Correr F.H."/>
            <person name="Franceschini L.M."/>
            <person name="Leite T.F."/>
            <person name="Margarido G.R.A."/>
            <person name="Almeida C.A."/>
            <person name="Ferrarezi J.A."/>
            <person name="Labate C.A."/>
        </authorList>
    </citation>
    <scope>NUCLEOTIDE SEQUENCE</scope>
    <source>
        <strain evidence="2">MF-1</strain>
    </source>
</reference>
<organism evidence="2 3">
    <name type="scientific">Austropuccinia psidii MF-1</name>
    <dbReference type="NCBI Taxonomy" id="1389203"/>
    <lineage>
        <taxon>Eukaryota</taxon>
        <taxon>Fungi</taxon>
        <taxon>Dikarya</taxon>
        <taxon>Basidiomycota</taxon>
        <taxon>Pucciniomycotina</taxon>
        <taxon>Pucciniomycetes</taxon>
        <taxon>Pucciniales</taxon>
        <taxon>Sphaerophragmiaceae</taxon>
        <taxon>Austropuccinia</taxon>
    </lineage>
</organism>
<accession>A0A9Q3FNL1</accession>
<feature type="compositionally biased region" description="Polar residues" evidence="1">
    <location>
        <begin position="50"/>
        <end position="62"/>
    </location>
</feature>
<feature type="region of interest" description="Disordered" evidence="1">
    <location>
        <begin position="21"/>
        <end position="40"/>
    </location>
</feature>
<sequence length="519" mass="59229">MLVILKQRVTLQKKENQNCLEHPQRKQCSPNIYNRSQSEPPATINSAKIFSKTGSSRTISSPKPTPKRNPLQMQTSDFPPDFIGLRDAFYQYIKILWNIQKQDAVPKAPSQEMLVQFYRKFSSSSDIDSALQNCTNALMLETEEDVQAFAAKQLQPVKMARGVSKLGAAYESYIQGALVRLGFTNWSPNLSQKSDELYNVACRILAITTFQQIAAAGAFDNRNVNLSYIIQTSLLQKSYDHFVHYFIKLRYDKEIKLKGSHKAAMVKGASNKNRSRLRDTRLDFAIIHKLPKRYRKIIEEIGSHSDDEVHEKKEVYVIKRLHYRSKKANIFFRKLDQAMVEYNRNMKITTHMRTRVNPKIAIKSTNITPPKGLPIDFYNPKWFNTLSTLEKQTIADSGNVAFLPKPEDSLQGKRHPDEKISDKCFNKKYCETVIGEYDLPESEEDSDDDRDSDDIQDGSIDLEETSENEEDEDDGLLEPGEYSYEDGDEVVPEDGGSGGEGDEEIENNDEGMEGVEEDT</sequence>
<feature type="compositionally biased region" description="Acidic residues" evidence="1">
    <location>
        <begin position="500"/>
        <end position="519"/>
    </location>
</feature>
<keyword evidence="3" id="KW-1185">Reference proteome</keyword>
<feature type="compositionally biased region" description="Acidic residues" evidence="1">
    <location>
        <begin position="438"/>
        <end position="476"/>
    </location>
</feature>
<protein>
    <submittedName>
        <fullName evidence="2">Uncharacterized protein</fullName>
    </submittedName>
</protein>
<name>A0A9Q3FNL1_9BASI</name>
<dbReference type="EMBL" id="AVOT02045200">
    <property type="protein sequence ID" value="MBW0540557.1"/>
    <property type="molecule type" value="Genomic_DNA"/>
</dbReference>
<evidence type="ECO:0000313" key="3">
    <source>
        <dbReference type="Proteomes" id="UP000765509"/>
    </source>
</evidence>
<feature type="region of interest" description="Disordered" evidence="1">
    <location>
        <begin position="50"/>
        <end position="75"/>
    </location>
</feature>
<feature type="compositionally biased region" description="Polar residues" evidence="1">
    <location>
        <begin position="26"/>
        <end position="40"/>
    </location>
</feature>
<evidence type="ECO:0000256" key="1">
    <source>
        <dbReference type="SAM" id="MobiDB-lite"/>
    </source>
</evidence>
<feature type="compositionally biased region" description="Acidic residues" evidence="1">
    <location>
        <begin position="483"/>
        <end position="492"/>
    </location>
</feature>
<dbReference type="OrthoDB" id="3056461at2759"/>
<evidence type="ECO:0000313" key="2">
    <source>
        <dbReference type="EMBL" id="MBW0540557.1"/>
    </source>
</evidence>
<feature type="region of interest" description="Disordered" evidence="1">
    <location>
        <begin position="436"/>
        <end position="519"/>
    </location>
</feature>
<dbReference type="AlphaFoldDB" id="A0A9Q3FNL1"/>
<dbReference type="Proteomes" id="UP000765509">
    <property type="component" value="Unassembled WGS sequence"/>
</dbReference>
<proteinExistence type="predicted"/>
<comment type="caution">
    <text evidence="2">The sequence shown here is derived from an EMBL/GenBank/DDBJ whole genome shotgun (WGS) entry which is preliminary data.</text>
</comment>
<gene>
    <name evidence="2" type="ORF">O181_080272</name>
</gene>